<evidence type="ECO:0000259" key="6">
    <source>
        <dbReference type="PROSITE" id="PS50067"/>
    </source>
</evidence>
<evidence type="ECO:0000313" key="8">
    <source>
        <dbReference type="Proteomes" id="UP000198406"/>
    </source>
</evidence>
<keyword evidence="4" id="KW-0175">Coiled coil</keyword>
<reference evidence="7 8" key="1">
    <citation type="journal article" date="2015" name="Plant Cell">
        <title>Oil accumulation by the oleaginous diatom Fistulifera solaris as revealed by the genome and transcriptome.</title>
        <authorList>
            <person name="Tanaka T."/>
            <person name="Maeda Y."/>
            <person name="Veluchamy A."/>
            <person name="Tanaka M."/>
            <person name="Abida H."/>
            <person name="Marechal E."/>
            <person name="Bowler C."/>
            <person name="Muto M."/>
            <person name="Sunaga Y."/>
            <person name="Tanaka M."/>
            <person name="Yoshino T."/>
            <person name="Taniguchi T."/>
            <person name="Fukuda Y."/>
            <person name="Nemoto M."/>
            <person name="Matsumoto M."/>
            <person name="Wong P.S."/>
            <person name="Aburatani S."/>
            <person name="Fujibuchi W."/>
        </authorList>
    </citation>
    <scope>NUCLEOTIDE SEQUENCE [LARGE SCALE GENOMIC DNA]</scope>
    <source>
        <strain evidence="7 8">JPCC DA0580</strain>
    </source>
</reference>
<dbReference type="PANTHER" id="PTHR47972">
    <property type="entry name" value="KINESIN-LIKE PROTEIN KLP-3"/>
    <property type="match status" value="1"/>
</dbReference>
<feature type="coiled-coil region" evidence="4">
    <location>
        <begin position="233"/>
        <end position="429"/>
    </location>
</feature>
<dbReference type="PROSITE" id="PS00411">
    <property type="entry name" value="KINESIN_MOTOR_1"/>
    <property type="match status" value="1"/>
</dbReference>
<dbReference type="SUPFAM" id="SSF52540">
    <property type="entry name" value="P-loop containing nucleoside triphosphate hydrolases"/>
    <property type="match status" value="1"/>
</dbReference>
<gene>
    <name evidence="7" type="ORF">FisN_5Lh229</name>
</gene>
<feature type="coiled-coil region" evidence="4">
    <location>
        <begin position="504"/>
        <end position="675"/>
    </location>
</feature>
<dbReference type="GO" id="GO:0007018">
    <property type="term" value="P:microtubule-based movement"/>
    <property type="evidence" value="ECO:0007669"/>
    <property type="project" value="InterPro"/>
</dbReference>
<feature type="region of interest" description="Disordered" evidence="5">
    <location>
        <begin position="85"/>
        <end position="114"/>
    </location>
</feature>
<protein>
    <recommendedName>
        <fullName evidence="6">Kinesin motor domain-containing protein</fullName>
    </recommendedName>
</protein>
<dbReference type="GO" id="GO:0005524">
    <property type="term" value="F:ATP binding"/>
    <property type="evidence" value="ECO:0007669"/>
    <property type="project" value="UniProtKB-UniRule"/>
</dbReference>
<dbReference type="PRINTS" id="PR00380">
    <property type="entry name" value="KINESINHEAVY"/>
</dbReference>
<dbReference type="PROSITE" id="PS50067">
    <property type="entry name" value="KINESIN_MOTOR_2"/>
    <property type="match status" value="1"/>
</dbReference>
<dbReference type="Gene3D" id="3.40.850.10">
    <property type="entry name" value="Kinesin motor domain"/>
    <property type="match status" value="1"/>
</dbReference>
<sequence length="1085" mass="122597">MAPQRTDSRLSLPQRTDSRLSHPQRNERRDSSVSRRRDSSLSRRRDSLPSSCESSTVVTEKNVRLRQAARRQSIAEFKLQAKKQRDLILRKENDPPSDPYSPPMTRSAKKSSQVIGIPRCSNGLVLNFSPPNQEENEARERLEKERKEAARAMRIRKSRDSGNLLIYSPSGRPLYHPAGGVENEIEDQVMTDVSPTKSITGFHSRVDDELKGLLDEMKEIMKSSSNSNVDAVLQQQFQRMEVLTNEKAKLEFENKDLKEKVAFVSTLEDQLRDERVEKEKLLNDKASCQSQWEQRFRALEEEKKEIQGAMHDLEKQMVALKTKNVDAEERLHQQNTVFEEMKETLAKDNTTLRHLVEKLEKEKIAVEERALQLEQSIQTVSNRASETIQQVEKRLEEKEEALIQAKAAQQELENALVELMHELKTTSHKAGVDREAFINMNEENQCIQSDLKQSIAEKDKKIGELFKQLGEKHSEVEKERALSSSMAGEVGKLKENFLLATSKAHQAESELEVLQETMTKRNEQLELLSGRHEEMVATNERLEKEKFTLEEAVTKLKEVVEQLSARVTELSAANEHLEDEKSAFQEKLLQSETSLIEAKNENKEYTELQKVTKTELEQSLLDALTAKDEMEQKLADIEKRFASLQQNLSAASGRVEDLECALKNVSDERDMIKNHMATFNEREDELRKKLWHAEGVRRAMHGKLIQLMGNIRVFVRVRPAIQGELGASANTDEETKKVSPGDKRKRSESQLTASTTPFHFPGVFSDASLDDMTKNRIEVTEPPKDRGGLKDRRKTWSFAFDGVFPPESSQKEVWEATEPLVQCAVDGYNVTVFAYGQTGSGKTYTMLGEAKNEGIIARAVGKLFAAKDEIESLSIEETEVKVSVELLEIYNEKVRDLLAPQGSDFLKVSSQDVSGNLVAETSCKEQVLKILQHAQSRRCVKETLSNAESSRSHLIFTIHFDVKAKDGSIRKGKLNICDLAGSERLSKSGAHEQGGALLKETQHINKSLSTLSNVIERLQAGDNNVPFRESKLTLLLKDSLSGNSKTLAIVCCNPLPSHMSESISSLRFASKVNRVDLKAATNFSC</sequence>
<dbReference type="OrthoDB" id="3176171at2759"/>
<dbReference type="InterPro" id="IPR019821">
    <property type="entry name" value="Kinesin_motor_CS"/>
</dbReference>
<accession>A0A1Z5JIW6</accession>
<dbReference type="InterPro" id="IPR036961">
    <property type="entry name" value="Kinesin_motor_dom_sf"/>
</dbReference>
<comment type="similarity">
    <text evidence="3">Belongs to the TRAFAC class myosin-kinesin ATPase superfamily. Kinesin family.</text>
</comment>
<evidence type="ECO:0000256" key="2">
    <source>
        <dbReference type="ARBA" id="ARBA00022840"/>
    </source>
</evidence>
<organism evidence="7 8">
    <name type="scientific">Fistulifera solaris</name>
    <name type="common">Oleaginous diatom</name>
    <dbReference type="NCBI Taxonomy" id="1519565"/>
    <lineage>
        <taxon>Eukaryota</taxon>
        <taxon>Sar</taxon>
        <taxon>Stramenopiles</taxon>
        <taxon>Ochrophyta</taxon>
        <taxon>Bacillariophyta</taxon>
        <taxon>Bacillariophyceae</taxon>
        <taxon>Bacillariophycidae</taxon>
        <taxon>Naviculales</taxon>
        <taxon>Naviculaceae</taxon>
        <taxon>Fistulifera</taxon>
    </lineage>
</organism>
<dbReference type="PANTHER" id="PTHR47972:SF28">
    <property type="entry name" value="KINESIN-LIKE PROTEIN KLP-3"/>
    <property type="match status" value="1"/>
</dbReference>
<keyword evidence="8" id="KW-1185">Reference proteome</keyword>
<feature type="compositionally biased region" description="Basic and acidic residues" evidence="5">
    <location>
        <begin position="16"/>
        <end position="47"/>
    </location>
</feature>
<comment type="caution">
    <text evidence="7">The sequence shown here is derived from an EMBL/GenBank/DDBJ whole genome shotgun (WGS) entry which is preliminary data.</text>
</comment>
<feature type="coiled-coil region" evidence="4">
    <location>
        <begin position="132"/>
        <end position="159"/>
    </location>
</feature>
<dbReference type="SMART" id="SM00129">
    <property type="entry name" value="KISc"/>
    <property type="match status" value="1"/>
</dbReference>
<feature type="binding site" evidence="3">
    <location>
        <begin position="836"/>
        <end position="843"/>
    </location>
    <ligand>
        <name>ATP</name>
        <dbReference type="ChEBI" id="CHEBI:30616"/>
    </ligand>
</feature>
<keyword evidence="2 3" id="KW-0067">ATP-binding</keyword>
<dbReference type="Gene3D" id="1.20.5.340">
    <property type="match status" value="1"/>
</dbReference>
<dbReference type="InParanoid" id="A0A1Z5JIW6"/>
<evidence type="ECO:0000256" key="3">
    <source>
        <dbReference type="PROSITE-ProRule" id="PRU00283"/>
    </source>
</evidence>
<dbReference type="Proteomes" id="UP000198406">
    <property type="component" value="Unassembled WGS sequence"/>
</dbReference>
<dbReference type="InterPro" id="IPR001752">
    <property type="entry name" value="Kinesin_motor_dom"/>
</dbReference>
<dbReference type="GO" id="GO:0003777">
    <property type="term" value="F:microtubule motor activity"/>
    <property type="evidence" value="ECO:0007669"/>
    <property type="project" value="InterPro"/>
</dbReference>
<dbReference type="InterPro" id="IPR027417">
    <property type="entry name" value="P-loop_NTPase"/>
</dbReference>
<feature type="region of interest" description="Disordered" evidence="5">
    <location>
        <begin position="726"/>
        <end position="757"/>
    </location>
</feature>
<keyword evidence="3" id="KW-0505">Motor protein</keyword>
<feature type="domain" description="Kinesin motor" evidence="6">
    <location>
        <begin position="710"/>
        <end position="1075"/>
    </location>
</feature>
<name>A0A1Z5JIW6_FISSO</name>
<dbReference type="AlphaFoldDB" id="A0A1Z5JIW6"/>
<proteinExistence type="inferred from homology"/>
<evidence type="ECO:0000313" key="7">
    <source>
        <dbReference type="EMBL" id="GAX13876.1"/>
    </source>
</evidence>
<dbReference type="GO" id="GO:0015630">
    <property type="term" value="C:microtubule cytoskeleton"/>
    <property type="evidence" value="ECO:0007669"/>
    <property type="project" value="TreeGrafter"/>
</dbReference>
<feature type="compositionally biased region" description="Basic and acidic residues" evidence="5">
    <location>
        <begin position="85"/>
        <end position="94"/>
    </location>
</feature>
<feature type="region of interest" description="Disordered" evidence="5">
    <location>
        <begin position="1"/>
        <end position="55"/>
    </location>
</feature>
<dbReference type="InterPro" id="IPR027640">
    <property type="entry name" value="Kinesin-like_fam"/>
</dbReference>
<dbReference type="EMBL" id="BDSP01000074">
    <property type="protein sequence ID" value="GAX13876.1"/>
    <property type="molecule type" value="Genomic_DNA"/>
</dbReference>
<dbReference type="Pfam" id="PF00225">
    <property type="entry name" value="Kinesin"/>
    <property type="match status" value="1"/>
</dbReference>
<evidence type="ECO:0000256" key="1">
    <source>
        <dbReference type="ARBA" id="ARBA00022741"/>
    </source>
</evidence>
<evidence type="ECO:0000256" key="4">
    <source>
        <dbReference type="SAM" id="Coils"/>
    </source>
</evidence>
<dbReference type="GO" id="GO:0008017">
    <property type="term" value="F:microtubule binding"/>
    <property type="evidence" value="ECO:0007669"/>
    <property type="project" value="InterPro"/>
</dbReference>
<keyword evidence="1 3" id="KW-0547">Nucleotide-binding</keyword>
<evidence type="ECO:0000256" key="5">
    <source>
        <dbReference type="SAM" id="MobiDB-lite"/>
    </source>
</evidence>
<feature type="compositionally biased region" description="Basic and acidic residues" evidence="5">
    <location>
        <begin position="733"/>
        <end position="748"/>
    </location>
</feature>